<feature type="transmembrane region" description="Helical" evidence="8">
    <location>
        <begin position="393"/>
        <end position="412"/>
    </location>
</feature>
<dbReference type="PROSITE" id="PS50850">
    <property type="entry name" value="MFS"/>
    <property type="match status" value="1"/>
</dbReference>
<feature type="transmembrane region" description="Helical" evidence="8">
    <location>
        <begin position="424"/>
        <end position="445"/>
    </location>
</feature>
<keyword evidence="6 8" id="KW-0472">Membrane</keyword>
<dbReference type="NCBIfam" id="TIGR00879">
    <property type="entry name" value="SP"/>
    <property type="match status" value="1"/>
</dbReference>
<keyword evidence="3 7" id="KW-0813">Transport</keyword>
<evidence type="ECO:0000256" key="3">
    <source>
        <dbReference type="ARBA" id="ARBA00022448"/>
    </source>
</evidence>
<evidence type="ECO:0000256" key="4">
    <source>
        <dbReference type="ARBA" id="ARBA00022692"/>
    </source>
</evidence>
<dbReference type="PROSITE" id="PS00217">
    <property type="entry name" value="SUGAR_TRANSPORT_2"/>
    <property type="match status" value="1"/>
</dbReference>
<evidence type="ECO:0000313" key="10">
    <source>
        <dbReference type="EMBL" id="RDW61387.1"/>
    </source>
</evidence>
<evidence type="ECO:0000313" key="11">
    <source>
        <dbReference type="Proteomes" id="UP000256328"/>
    </source>
</evidence>
<dbReference type="InterPro" id="IPR050360">
    <property type="entry name" value="MFS_Sugar_Transporters"/>
</dbReference>
<feature type="domain" description="Major facilitator superfamily (MFS) profile" evidence="9">
    <location>
        <begin position="71"/>
        <end position="515"/>
    </location>
</feature>
<evidence type="ECO:0000256" key="8">
    <source>
        <dbReference type="SAM" id="Phobius"/>
    </source>
</evidence>
<dbReference type="InterPro" id="IPR005829">
    <property type="entry name" value="Sugar_transporter_CS"/>
</dbReference>
<dbReference type="InterPro" id="IPR020846">
    <property type="entry name" value="MFS_dom"/>
</dbReference>
<keyword evidence="5 8" id="KW-1133">Transmembrane helix</keyword>
<feature type="transmembrane region" description="Helical" evidence="8">
    <location>
        <begin position="238"/>
        <end position="259"/>
    </location>
</feature>
<keyword evidence="4 8" id="KW-0812">Transmembrane</keyword>
<feature type="transmembrane region" description="Helical" evidence="8">
    <location>
        <begin position="148"/>
        <end position="164"/>
    </location>
</feature>
<dbReference type="InterPro" id="IPR005828">
    <property type="entry name" value="MFS_sugar_transport-like"/>
</dbReference>
<name>A0A3D8QI20_9HELO</name>
<keyword evidence="11" id="KW-1185">Reference proteome</keyword>
<dbReference type="AlphaFoldDB" id="A0A3D8QI20"/>
<evidence type="ECO:0000256" key="2">
    <source>
        <dbReference type="ARBA" id="ARBA00010992"/>
    </source>
</evidence>
<dbReference type="GO" id="GO:0005351">
    <property type="term" value="F:carbohydrate:proton symporter activity"/>
    <property type="evidence" value="ECO:0007669"/>
    <property type="project" value="TreeGrafter"/>
</dbReference>
<dbReference type="FunFam" id="1.20.1250.20:FF:000078">
    <property type="entry name" value="MFS maltose transporter, putative"/>
    <property type="match status" value="1"/>
</dbReference>
<accession>A0A3D8QI20</accession>
<protein>
    <submittedName>
        <fullName evidence="10">Putative alpha-glucoside transport protein-3</fullName>
    </submittedName>
</protein>
<organism evidence="10 11">
    <name type="scientific">Coleophoma crateriformis</name>
    <dbReference type="NCBI Taxonomy" id="565419"/>
    <lineage>
        <taxon>Eukaryota</taxon>
        <taxon>Fungi</taxon>
        <taxon>Dikarya</taxon>
        <taxon>Ascomycota</taxon>
        <taxon>Pezizomycotina</taxon>
        <taxon>Leotiomycetes</taxon>
        <taxon>Helotiales</taxon>
        <taxon>Dermateaceae</taxon>
        <taxon>Coleophoma</taxon>
    </lineage>
</organism>
<dbReference type="Gene3D" id="1.20.1250.20">
    <property type="entry name" value="MFS general substrate transporter like domains"/>
    <property type="match status" value="1"/>
</dbReference>
<comment type="caution">
    <text evidence="10">The sequence shown here is derived from an EMBL/GenBank/DDBJ whole genome shotgun (WGS) entry which is preliminary data.</text>
</comment>
<feature type="transmembrane region" description="Helical" evidence="8">
    <location>
        <begin position="69"/>
        <end position="96"/>
    </location>
</feature>
<evidence type="ECO:0000256" key="6">
    <source>
        <dbReference type="ARBA" id="ARBA00023136"/>
    </source>
</evidence>
<comment type="similarity">
    <text evidence="2 7">Belongs to the major facilitator superfamily. Sugar transporter (TC 2.A.1.1) family.</text>
</comment>
<dbReference type="GO" id="GO:0016020">
    <property type="term" value="C:membrane"/>
    <property type="evidence" value="ECO:0007669"/>
    <property type="project" value="UniProtKB-SubCell"/>
</dbReference>
<feature type="transmembrane region" description="Helical" evidence="8">
    <location>
        <begin position="116"/>
        <end position="136"/>
    </location>
</feature>
<evidence type="ECO:0000256" key="7">
    <source>
        <dbReference type="RuleBase" id="RU003346"/>
    </source>
</evidence>
<feature type="transmembrane region" description="Helical" evidence="8">
    <location>
        <begin position="207"/>
        <end position="226"/>
    </location>
</feature>
<dbReference type="Pfam" id="PF00083">
    <property type="entry name" value="Sugar_tr"/>
    <property type="match status" value="1"/>
</dbReference>
<proteinExistence type="inferred from homology"/>
<gene>
    <name evidence="10" type="ORF">BP5796_11279</name>
</gene>
<comment type="subcellular location">
    <subcellularLocation>
        <location evidence="1">Membrane</location>
        <topology evidence="1">Multi-pass membrane protein</topology>
    </subcellularLocation>
</comment>
<dbReference type="SUPFAM" id="SSF103473">
    <property type="entry name" value="MFS general substrate transporter"/>
    <property type="match status" value="1"/>
</dbReference>
<feature type="transmembrane region" description="Helical" evidence="8">
    <location>
        <begin position="170"/>
        <end position="195"/>
    </location>
</feature>
<evidence type="ECO:0000256" key="1">
    <source>
        <dbReference type="ARBA" id="ARBA00004141"/>
    </source>
</evidence>
<evidence type="ECO:0000256" key="5">
    <source>
        <dbReference type="ARBA" id="ARBA00022989"/>
    </source>
</evidence>
<reference evidence="10 11" key="1">
    <citation type="journal article" date="2018" name="IMA Fungus">
        <title>IMA Genome-F 9: Draft genome sequence of Annulohypoxylon stygium, Aspergillus mulundensis, Berkeleyomyces basicola (syn. Thielaviopsis basicola), Ceratocystis smalleyi, two Cercospora beticola strains, Coleophoma cylindrospora, Fusarium fracticaudum, Phialophora cf. hyalina, and Morchella septimelata.</title>
        <authorList>
            <person name="Wingfield B.D."/>
            <person name="Bills G.F."/>
            <person name="Dong Y."/>
            <person name="Huang W."/>
            <person name="Nel W.J."/>
            <person name="Swalarsk-Parry B.S."/>
            <person name="Vaghefi N."/>
            <person name="Wilken P.M."/>
            <person name="An Z."/>
            <person name="de Beer Z.W."/>
            <person name="De Vos L."/>
            <person name="Chen L."/>
            <person name="Duong T.A."/>
            <person name="Gao Y."/>
            <person name="Hammerbacher A."/>
            <person name="Kikkert J.R."/>
            <person name="Li Y."/>
            <person name="Li H."/>
            <person name="Li K."/>
            <person name="Li Q."/>
            <person name="Liu X."/>
            <person name="Ma X."/>
            <person name="Naidoo K."/>
            <person name="Pethybridge S.J."/>
            <person name="Sun J."/>
            <person name="Steenkamp E.T."/>
            <person name="van der Nest M.A."/>
            <person name="van Wyk S."/>
            <person name="Wingfield M.J."/>
            <person name="Xiong C."/>
            <person name="Yue Q."/>
            <person name="Zhang X."/>
        </authorList>
    </citation>
    <scope>NUCLEOTIDE SEQUENCE [LARGE SCALE GENOMIC DNA]</scope>
    <source>
        <strain evidence="10 11">BP5796</strain>
    </source>
</reference>
<sequence>MSESIIKTGISANISPVSSQTKEIPKELEYSSVNEKLQGAQLNVLAQHGDEMDHHLGAWAAVKAYPWAVFWSVMVSMTVIMEGFDAILIGNFFAYPTFAQKYGVYVASSDNYQLTAAWQAGLGNASGVGAFFGILANGYLVNMFGQKRVLLAALLVLTCFIAMTFSAPNIIVLCAGEFLCGIPWGIFATIAPAYASEVLPLALRVYLTSYTNMCFIIGQLIAAGVLDGLVKLTSEWSYRIPFALQWVWPAVLLPVLCFMPESPWHLVRKGRLEEAEKSLRRLQSKTADIDPKQTLATIVHTNNLEEELSMGSSYLDCFRGFERRRTEIACIAFAGQMFAGAPFAYNSTYFFQQVGLSTQSTYNLNVGGTSMALFGAFVSWFCVMPYVGRRTAYLYGAVALSTILLLIGILNVRTSNHSVALAQASLCLVWTFVFQLSIGQLGWAIPAEIGSTRLRQKTVCLARNAYYITNVISNVMEPYYLNPAEWNLKGYVGFVWGGTAAILAVWVYFRLPETKGRSFEEIDMLFAMDIKAKNFANTSVDAFDEAETTRIAAGYKGGLA</sequence>
<dbReference type="InterPro" id="IPR003663">
    <property type="entry name" value="Sugar/inositol_transpt"/>
</dbReference>
<dbReference type="OrthoDB" id="6612291at2759"/>
<evidence type="ECO:0000259" key="9">
    <source>
        <dbReference type="PROSITE" id="PS50850"/>
    </source>
</evidence>
<dbReference type="EMBL" id="PDLN01000018">
    <property type="protein sequence ID" value="RDW61387.1"/>
    <property type="molecule type" value="Genomic_DNA"/>
</dbReference>
<feature type="transmembrane region" description="Helical" evidence="8">
    <location>
        <begin position="366"/>
        <end position="387"/>
    </location>
</feature>
<dbReference type="PANTHER" id="PTHR48022">
    <property type="entry name" value="PLASTIDIC GLUCOSE TRANSPORTER 4"/>
    <property type="match status" value="1"/>
</dbReference>
<dbReference type="PANTHER" id="PTHR48022:SF83">
    <property type="entry name" value="MAJOR FACILITATOR SUPERFAMILY (MFS) PROFILE DOMAIN-CONTAINING PROTEIN"/>
    <property type="match status" value="1"/>
</dbReference>
<dbReference type="InterPro" id="IPR036259">
    <property type="entry name" value="MFS_trans_sf"/>
</dbReference>
<feature type="transmembrane region" description="Helical" evidence="8">
    <location>
        <begin position="490"/>
        <end position="509"/>
    </location>
</feature>
<dbReference type="Proteomes" id="UP000256328">
    <property type="component" value="Unassembled WGS sequence"/>
</dbReference>